<sequence length="113" mass="12782">MRARLLKVWAWLLQVLIALDQFLNAAIPGGWADETLSSRAHRMRVKGQRYWGWTARAIDALFFWQRAHCAQAHADELDRLQLPPELRGTPSAPAAPALQPQPYYPPGADPDQL</sequence>
<dbReference type="RefSeq" id="WP_382221373.1">
    <property type="nucleotide sequence ID" value="NZ_JBHTCA010000004.1"/>
</dbReference>
<gene>
    <name evidence="2" type="ORF">ACFQPB_07510</name>
</gene>
<evidence type="ECO:0008006" key="4">
    <source>
        <dbReference type="Google" id="ProtNLM"/>
    </source>
</evidence>
<comment type="caution">
    <text evidence="2">The sequence shown here is derived from an EMBL/GenBank/DDBJ whole genome shotgun (WGS) entry which is preliminary data.</text>
</comment>
<organism evidence="2 3">
    <name type="scientific">Hydrogenophaga atypica</name>
    <dbReference type="NCBI Taxonomy" id="249409"/>
    <lineage>
        <taxon>Bacteria</taxon>
        <taxon>Pseudomonadati</taxon>
        <taxon>Pseudomonadota</taxon>
        <taxon>Betaproteobacteria</taxon>
        <taxon>Burkholderiales</taxon>
        <taxon>Comamonadaceae</taxon>
        <taxon>Hydrogenophaga</taxon>
    </lineage>
</organism>
<reference evidence="3" key="1">
    <citation type="journal article" date="2019" name="Int. J. Syst. Evol. Microbiol.">
        <title>The Global Catalogue of Microorganisms (GCM) 10K type strain sequencing project: providing services to taxonomists for standard genome sequencing and annotation.</title>
        <authorList>
            <consortium name="The Broad Institute Genomics Platform"/>
            <consortium name="The Broad Institute Genome Sequencing Center for Infectious Disease"/>
            <person name="Wu L."/>
            <person name="Ma J."/>
        </authorList>
    </citation>
    <scope>NUCLEOTIDE SEQUENCE [LARGE SCALE GENOMIC DNA]</scope>
    <source>
        <strain evidence="3">CGMCC 1.12371</strain>
    </source>
</reference>
<name>A0ABW2QJK3_9BURK</name>
<feature type="region of interest" description="Disordered" evidence="1">
    <location>
        <begin position="81"/>
        <end position="113"/>
    </location>
</feature>
<protein>
    <recommendedName>
        <fullName evidence="4">Secreted protein</fullName>
    </recommendedName>
</protein>
<dbReference type="EMBL" id="JBHTCA010000004">
    <property type="protein sequence ID" value="MFC7408703.1"/>
    <property type="molecule type" value="Genomic_DNA"/>
</dbReference>
<accession>A0ABW2QJK3</accession>
<proteinExistence type="predicted"/>
<evidence type="ECO:0000313" key="2">
    <source>
        <dbReference type="EMBL" id="MFC7408703.1"/>
    </source>
</evidence>
<feature type="compositionally biased region" description="Low complexity" evidence="1">
    <location>
        <begin position="90"/>
        <end position="101"/>
    </location>
</feature>
<dbReference type="Proteomes" id="UP001596501">
    <property type="component" value="Unassembled WGS sequence"/>
</dbReference>
<keyword evidence="3" id="KW-1185">Reference proteome</keyword>
<feature type="compositionally biased region" description="Pro residues" evidence="1">
    <location>
        <begin position="102"/>
        <end position="113"/>
    </location>
</feature>
<evidence type="ECO:0000313" key="3">
    <source>
        <dbReference type="Proteomes" id="UP001596501"/>
    </source>
</evidence>
<evidence type="ECO:0000256" key="1">
    <source>
        <dbReference type="SAM" id="MobiDB-lite"/>
    </source>
</evidence>